<reference evidence="2 3" key="1">
    <citation type="journal article" date="2017" name="Int. J. Syst. Evol. Microbiol.">
        <title>Bacillus notoginsengisoli sp. nov., a novel bacterium isolated from the rhizosphere of Panax notoginseng.</title>
        <authorList>
            <person name="Zhang M.Y."/>
            <person name="Cheng J."/>
            <person name="Cai Y."/>
            <person name="Zhang T.Y."/>
            <person name="Wu Y.Y."/>
            <person name="Manikprabhu D."/>
            <person name="Li W.J."/>
            <person name="Zhang Y.X."/>
        </authorList>
    </citation>
    <scope>NUCLEOTIDE SEQUENCE [LARGE SCALE GENOMIC DNA]</scope>
    <source>
        <strain evidence="2 3">JCM 30743</strain>
    </source>
</reference>
<feature type="compositionally biased region" description="Basic and acidic residues" evidence="1">
    <location>
        <begin position="1"/>
        <end position="11"/>
    </location>
</feature>
<dbReference type="EMBL" id="QWEG01000011">
    <property type="protein sequence ID" value="RHW36487.1"/>
    <property type="molecule type" value="Genomic_DNA"/>
</dbReference>
<gene>
    <name evidence="2" type="ORF">D1B31_17380</name>
</gene>
<name>A0A417YQG1_9BACI</name>
<accession>A0A417YQG1</accession>
<keyword evidence="3" id="KW-1185">Reference proteome</keyword>
<protein>
    <submittedName>
        <fullName evidence="2">Uncharacterized protein</fullName>
    </submittedName>
</protein>
<feature type="region of interest" description="Disordered" evidence="1">
    <location>
        <begin position="1"/>
        <end position="25"/>
    </location>
</feature>
<comment type="caution">
    <text evidence="2">The sequence shown here is derived from an EMBL/GenBank/DDBJ whole genome shotgun (WGS) entry which is preliminary data.</text>
</comment>
<evidence type="ECO:0000256" key="1">
    <source>
        <dbReference type="SAM" id="MobiDB-lite"/>
    </source>
</evidence>
<evidence type="ECO:0000313" key="3">
    <source>
        <dbReference type="Proteomes" id="UP000284416"/>
    </source>
</evidence>
<dbReference type="Proteomes" id="UP000284416">
    <property type="component" value="Unassembled WGS sequence"/>
</dbReference>
<sequence>MTSPEGPKRLEGLGAAAGQAGAKAPRRIHWPPEESVRLEWKSTTNIITLPNKSHCLLKLSTVSSNRVIYFY</sequence>
<organism evidence="2 3">
    <name type="scientific">Neobacillus notoginsengisoli</name>
    <dbReference type="NCBI Taxonomy" id="1578198"/>
    <lineage>
        <taxon>Bacteria</taxon>
        <taxon>Bacillati</taxon>
        <taxon>Bacillota</taxon>
        <taxon>Bacilli</taxon>
        <taxon>Bacillales</taxon>
        <taxon>Bacillaceae</taxon>
        <taxon>Neobacillus</taxon>
    </lineage>
</organism>
<proteinExistence type="predicted"/>
<dbReference type="AlphaFoldDB" id="A0A417YQG1"/>
<evidence type="ECO:0000313" key="2">
    <source>
        <dbReference type="EMBL" id="RHW36487.1"/>
    </source>
</evidence>
<feature type="compositionally biased region" description="Low complexity" evidence="1">
    <location>
        <begin position="12"/>
        <end position="23"/>
    </location>
</feature>